<sequence>MSLLPRHRRTITLAALAGVLMAPLAALPAQAAPDADTATINLMNINDFHGRINTSDNKGVPTGTVNFAGTVESIRAGFAPDQSILLSAGDNIGASEFASATQKDQPTIDVLNTLGLSASALGNHEFDLGLDDLKNRVINGGNNAAWDYLGANVYKKGTTEPAFDEFKIIEADGMRVAVIGAVTEETPTLVTPAGINTLEFGDPVDAVNRVVTKLKAENKADVFVAEYHEGASAGTPDGASLDQEIAAGGVFAKIVTQTDPAVAAIFTGHTHKEYAWMAPVPGKAGSLRPIVQTGSYGERIGQVVLSVNRATGAVENADAKNVARVTTPTAELIATYPRVATVNQIVTEAVAKANEIGSQVVATAAAPITRAFNGPVGDDRSAESSLGSLVANSLLASLSTPERGAAEIGIVNPGGMRTDIAAGNVTYAQANGVLPFVNNLYTTTLTGAQVKKVLEEQWQRDGAGNVPSRPYLQLSLSDNVHYTFDATRPEGDRITTISVAGAPIDPARGYRVGTFGFLITGGDNFREFNNGVGTRDSGLVDRDAWIDYLRAQGTLTPSFARTGVQAQGLPTEAIEAGKSFTVKLGSLDRTSTGSPVSTTVVASLGTTALGTSPVTGTGGDVTVALPADTAEGVHTVTLTSLESKTMVQFPVTVTAAAVVVPSPEPTDPGTTLPSVTPVDPSAVPVVAAPGTGLANTGAQVSAVLPIAALVLLLAGAGVFVASRRKRALAAATAESTESSVND</sequence>
<protein>
    <submittedName>
        <fullName evidence="6">Bifunctional metallophosphatase/5'-nucleotidase</fullName>
    </submittedName>
</protein>
<gene>
    <name evidence="6" type="ORF">D9V34_03965</name>
</gene>
<keyword evidence="3" id="KW-1133">Transmembrane helix</keyword>
<evidence type="ECO:0000313" key="6">
    <source>
        <dbReference type="EMBL" id="RLP83965.1"/>
    </source>
</evidence>
<dbReference type="NCBIfam" id="TIGR01167">
    <property type="entry name" value="LPXTG_anchor"/>
    <property type="match status" value="1"/>
</dbReference>
<dbReference type="InterPro" id="IPR036907">
    <property type="entry name" value="5'-Nucleotdase_C_sf"/>
</dbReference>
<dbReference type="GO" id="GO:0000166">
    <property type="term" value="F:nucleotide binding"/>
    <property type="evidence" value="ECO:0007669"/>
    <property type="project" value="UniProtKB-KW"/>
</dbReference>
<dbReference type="AlphaFoldDB" id="A0A3L7AVE7"/>
<dbReference type="PRINTS" id="PR01607">
    <property type="entry name" value="APYRASEFAMLY"/>
</dbReference>
<comment type="caution">
    <text evidence="6">The sequence shown here is derived from an EMBL/GenBank/DDBJ whole genome shotgun (WGS) entry which is preliminary data.</text>
</comment>
<evidence type="ECO:0000256" key="1">
    <source>
        <dbReference type="ARBA" id="ARBA00022729"/>
    </source>
</evidence>
<dbReference type="InterPro" id="IPR004843">
    <property type="entry name" value="Calcineurin-like_PHP"/>
</dbReference>
<dbReference type="Gene3D" id="3.90.780.10">
    <property type="entry name" value="5'-Nucleotidase, C-terminal domain"/>
    <property type="match status" value="1"/>
</dbReference>
<name>A0A3L7AVE7_9MICO</name>
<keyword evidence="7" id="KW-1185">Reference proteome</keyword>
<dbReference type="GO" id="GO:0009166">
    <property type="term" value="P:nucleotide catabolic process"/>
    <property type="evidence" value="ECO:0007669"/>
    <property type="project" value="InterPro"/>
</dbReference>
<dbReference type="Gene3D" id="3.60.21.10">
    <property type="match status" value="1"/>
</dbReference>
<comment type="similarity">
    <text evidence="2">Belongs to the 5'-nucleotidase family.</text>
</comment>
<dbReference type="Proteomes" id="UP000269438">
    <property type="component" value="Unassembled WGS sequence"/>
</dbReference>
<dbReference type="InterPro" id="IPR029052">
    <property type="entry name" value="Metallo-depent_PP-like"/>
</dbReference>
<dbReference type="EMBL" id="RCUY01000002">
    <property type="protein sequence ID" value="RLP83965.1"/>
    <property type="molecule type" value="Genomic_DNA"/>
</dbReference>
<keyword evidence="3" id="KW-0812">Transmembrane</keyword>
<evidence type="ECO:0000256" key="3">
    <source>
        <dbReference type="SAM" id="Phobius"/>
    </source>
</evidence>
<dbReference type="InterPro" id="IPR006179">
    <property type="entry name" value="5_nucleotidase/apyrase"/>
</dbReference>
<dbReference type="SUPFAM" id="SSF56300">
    <property type="entry name" value="Metallo-dependent phosphatases"/>
    <property type="match status" value="1"/>
</dbReference>
<evidence type="ECO:0000259" key="4">
    <source>
        <dbReference type="Pfam" id="PF00149"/>
    </source>
</evidence>
<keyword evidence="2" id="KW-0547">Nucleotide-binding</keyword>
<dbReference type="Pfam" id="PF02872">
    <property type="entry name" value="5_nucleotid_C"/>
    <property type="match status" value="1"/>
</dbReference>
<feature type="domain" description="5'-Nucleotidase C-terminal" evidence="5">
    <location>
        <begin position="361"/>
        <end position="528"/>
    </location>
</feature>
<evidence type="ECO:0000256" key="2">
    <source>
        <dbReference type="RuleBase" id="RU362119"/>
    </source>
</evidence>
<keyword evidence="1 2" id="KW-0732">Signal</keyword>
<dbReference type="OrthoDB" id="1016457at2"/>
<keyword evidence="2" id="KW-0378">Hydrolase</keyword>
<organism evidence="6 7">
    <name type="scientific">Mycetocola lacteus</name>
    <dbReference type="NCBI Taxonomy" id="76637"/>
    <lineage>
        <taxon>Bacteria</taxon>
        <taxon>Bacillati</taxon>
        <taxon>Actinomycetota</taxon>
        <taxon>Actinomycetes</taxon>
        <taxon>Micrococcales</taxon>
        <taxon>Microbacteriaceae</taxon>
        <taxon>Mycetocola</taxon>
    </lineage>
</organism>
<dbReference type="InterPro" id="IPR008334">
    <property type="entry name" value="5'-Nucleotdase_C"/>
</dbReference>
<evidence type="ECO:0000259" key="5">
    <source>
        <dbReference type="Pfam" id="PF02872"/>
    </source>
</evidence>
<dbReference type="PANTHER" id="PTHR11575">
    <property type="entry name" value="5'-NUCLEOTIDASE-RELATED"/>
    <property type="match status" value="1"/>
</dbReference>
<dbReference type="GO" id="GO:0008253">
    <property type="term" value="F:5'-nucleotidase activity"/>
    <property type="evidence" value="ECO:0007669"/>
    <property type="project" value="TreeGrafter"/>
</dbReference>
<dbReference type="PANTHER" id="PTHR11575:SF24">
    <property type="entry name" value="5'-NUCLEOTIDASE"/>
    <property type="match status" value="1"/>
</dbReference>
<dbReference type="GO" id="GO:0008768">
    <property type="term" value="F:UDP-sugar diphosphatase activity"/>
    <property type="evidence" value="ECO:0007669"/>
    <property type="project" value="TreeGrafter"/>
</dbReference>
<feature type="domain" description="Calcineurin-like phosphoesterase" evidence="4">
    <location>
        <begin position="44"/>
        <end position="272"/>
    </location>
</feature>
<dbReference type="GO" id="GO:0030288">
    <property type="term" value="C:outer membrane-bounded periplasmic space"/>
    <property type="evidence" value="ECO:0007669"/>
    <property type="project" value="TreeGrafter"/>
</dbReference>
<accession>A0A3L7AVE7</accession>
<dbReference type="RefSeq" id="WP_121687586.1">
    <property type="nucleotide sequence ID" value="NZ_RCUY01000002.1"/>
</dbReference>
<proteinExistence type="inferred from homology"/>
<feature type="transmembrane region" description="Helical" evidence="3">
    <location>
        <begin position="702"/>
        <end position="721"/>
    </location>
</feature>
<feature type="chain" id="PRO_5017846029" evidence="2">
    <location>
        <begin position="32"/>
        <end position="742"/>
    </location>
</feature>
<keyword evidence="3" id="KW-0472">Membrane</keyword>
<reference evidence="6 7" key="1">
    <citation type="submission" date="2018-10" db="EMBL/GenBank/DDBJ databases">
        <authorList>
            <person name="Li J."/>
        </authorList>
    </citation>
    <scope>NUCLEOTIDE SEQUENCE [LARGE SCALE GENOMIC DNA]</scope>
    <source>
        <strain evidence="6 7">JCM 11654</strain>
    </source>
</reference>
<feature type="signal peptide" evidence="2">
    <location>
        <begin position="1"/>
        <end position="31"/>
    </location>
</feature>
<evidence type="ECO:0000313" key="7">
    <source>
        <dbReference type="Proteomes" id="UP000269438"/>
    </source>
</evidence>
<dbReference type="SUPFAM" id="SSF55816">
    <property type="entry name" value="5'-nucleotidase (syn. UDP-sugar hydrolase), C-terminal domain"/>
    <property type="match status" value="1"/>
</dbReference>
<dbReference type="Pfam" id="PF00149">
    <property type="entry name" value="Metallophos"/>
    <property type="match status" value="1"/>
</dbReference>